<sequence>MNEDLVERIRASVALIPPGSVATYGDVAALTGAPTPRFVGRVLAEDGADLEWHRVVKADGSCAPHLREEQLRRLAAEGVAAPGGRVDLRTRRWAEVAR</sequence>
<dbReference type="CDD" id="cd06445">
    <property type="entry name" value="ATase"/>
    <property type="match status" value="1"/>
</dbReference>
<reference evidence="3 4" key="1">
    <citation type="submission" date="2016-10" db="EMBL/GenBank/DDBJ databases">
        <authorList>
            <person name="de Groot N.N."/>
        </authorList>
    </citation>
    <scope>NUCLEOTIDE SEQUENCE [LARGE SCALE GENOMIC DNA]</scope>
    <source>
        <strain evidence="3 4">DSM 44149</strain>
    </source>
</reference>
<organism evidence="3 4">
    <name type="scientific">Allokutzneria albata</name>
    <name type="common">Kibdelosporangium albatum</name>
    <dbReference type="NCBI Taxonomy" id="211114"/>
    <lineage>
        <taxon>Bacteria</taxon>
        <taxon>Bacillati</taxon>
        <taxon>Actinomycetota</taxon>
        <taxon>Actinomycetes</taxon>
        <taxon>Pseudonocardiales</taxon>
        <taxon>Pseudonocardiaceae</taxon>
        <taxon>Allokutzneria</taxon>
    </lineage>
</organism>
<name>A0A1G9UTP1_ALLAB</name>
<dbReference type="OrthoDB" id="9132167at2"/>
<dbReference type="PANTHER" id="PTHR42942:SF1">
    <property type="entry name" value="ALKYLTRANSFERASE-LIKE PROTEIN 1"/>
    <property type="match status" value="1"/>
</dbReference>
<dbReference type="InterPro" id="IPR036388">
    <property type="entry name" value="WH-like_DNA-bd_sf"/>
</dbReference>
<keyword evidence="3" id="KW-0238">DNA-binding</keyword>
<dbReference type="EMBL" id="LT629701">
    <property type="protein sequence ID" value="SDM62935.1"/>
    <property type="molecule type" value="Genomic_DNA"/>
</dbReference>
<dbReference type="Gene3D" id="1.10.10.10">
    <property type="entry name" value="Winged helix-like DNA-binding domain superfamily/Winged helix DNA-binding domain"/>
    <property type="match status" value="1"/>
</dbReference>
<dbReference type="Proteomes" id="UP000183376">
    <property type="component" value="Chromosome I"/>
</dbReference>
<accession>A0A1G9UTP1</accession>
<gene>
    <name evidence="3" type="ORF">SAMN04489726_2597</name>
</gene>
<keyword evidence="1" id="KW-0227">DNA damage</keyword>
<proteinExistence type="predicted"/>
<dbReference type="GO" id="GO:0006281">
    <property type="term" value="P:DNA repair"/>
    <property type="evidence" value="ECO:0007669"/>
    <property type="project" value="InterPro"/>
</dbReference>
<evidence type="ECO:0000256" key="1">
    <source>
        <dbReference type="ARBA" id="ARBA00022763"/>
    </source>
</evidence>
<evidence type="ECO:0000313" key="4">
    <source>
        <dbReference type="Proteomes" id="UP000183376"/>
    </source>
</evidence>
<dbReference type="PANTHER" id="PTHR42942">
    <property type="entry name" value="6-O-METHYLGUANINE DNA METHYLTRANSFERASE"/>
    <property type="match status" value="1"/>
</dbReference>
<keyword evidence="4" id="KW-1185">Reference proteome</keyword>
<dbReference type="STRING" id="211114.SAMN04489726_2597"/>
<dbReference type="InterPro" id="IPR052520">
    <property type="entry name" value="ATL_DNA_repair"/>
</dbReference>
<dbReference type="RefSeq" id="WP_030432550.1">
    <property type="nucleotide sequence ID" value="NZ_JOEF01000028.1"/>
</dbReference>
<evidence type="ECO:0000259" key="2">
    <source>
        <dbReference type="Pfam" id="PF01035"/>
    </source>
</evidence>
<dbReference type="Pfam" id="PF01035">
    <property type="entry name" value="DNA_binding_1"/>
    <property type="match status" value="1"/>
</dbReference>
<dbReference type="SUPFAM" id="SSF46767">
    <property type="entry name" value="Methylated DNA-protein cysteine methyltransferase, C-terminal domain"/>
    <property type="match status" value="1"/>
</dbReference>
<evidence type="ECO:0000313" key="3">
    <source>
        <dbReference type="EMBL" id="SDM62935.1"/>
    </source>
</evidence>
<dbReference type="InterPro" id="IPR036217">
    <property type="entry name" value="MethylDNA_cys_MeTrfase_DNAb"/>
</dbReference>
<protein>
    <submittedName>
        <fullName evidence="3">Alkylated DNA nucleotide flippase Atl1, participates in nucleotide excision repair, Ada-like DNA-binding domain</fullName>
    </submittedName>
</protein>
<dbReference type="GO" id="GO:0003824">
    <property type="term" value="F:catalytic activity"/>
    <property type="evidence" value="ECO:0007669"/>
    <property type="project" value="InterPro"/>
</dbReference>
<dbReference type="GO" id="GO:0003677">
    <property type="term" value="F:DNA binding"/>
    <property type="evidence" value="ECO:0007669"/>
    <property type="project" value="UniProtKB-KW"/>
</dbReference>
<dbReference type="AlphaFoldDB" id="A0A1G9UTP1"/>
<feature type="domain" description="Methylated-DNA-[protein]-cysteine S-methyltransferase DNA binding" evidence="2">
    <location>
        <begin position="7"/>
        <end position="79"/>
    </location>
</feature>
<dbReference type="eggNOG" id="COG3695">
    <property type="taxonomic scope" value="Bacteria"/>
</dbReference>
<dbReference type="InterPro" id="IPR014048">
    <property type="entry name" value="MethylDNA_cys_MeTrfase_DNA-bd"/>
</dbReference>